<organism evidence="8 9">
    <name type="scientific">candidate division KSB3 bacterium</name>
    <dbReference type="NCBI Taxonomy" id="2044937"/>
    <lineage>
        <taxon>Bacteria</taxon>
        <taxon>candidate division KSB3</taxon>
    </lineage>
</organism>
<keyword evidence="3 5" id="KW-0698">rRNA processing</keyword>
<dbReference type="Pfam" id="PF01782">
    <property type="entry name" value="RimM"/>
    <property type="match status" value="1"/>
</dbReference>
<dbReference type="PANTHER" id="PTHR33692:SF1">
    <property type="entry name" value="RIBOSOME MATURATION FACTOR RIMM"/>
    <property type="match status" value="1"/>
</dbReference>
<comment type="caution">
    <text evidence="8">The sequence shown here is derived from an EMBL/GenBank/DDBJ whole genome shotgun (WGS) entry which is preliminary data.</text>
</comment>
<keyword evidence="1 5" id="KW-0963">Cytoplasm</keyword>
<dbReference type="GO" id="GO:0005737">
    <property type="term" value="C:cytoplasm"/>
    <property type="evidence" value="ECO:0007669"/>
    <property type="project" value="UniProtKB-SubCell"/>
</dbReference>
<dbReference type="SUPFAM" id="SSF50447">
    <property type="entry name" value="Translation proteins"/>
    <property type="match status" value="1"/>
</dbReference>
<gene>
    <name evidence="5 8" type="primary">rimM</name>
    <name evidence="8" type="ORF">GF339_07245</name>
</gene>
<proteinExistence type="inferred from homology"/>
<dbReference type="Pfam" id="PF24986">
    <property type="entry name" value="PRC_RimM"/>
    <property type="match status" value="1"/>
</dbReference>
<name>A0A9D5JUH8_9BACT</name>
<comment type="similarity">
    <text evidence="5">Belongs to the RimM family.</text>
</comment>
<dbReference type="GO" id="GO:0042274">
    <property type="term" value="P:ribosomal small subunit biogenesis"/>
    <property type="evidence" value="ECO:0007669"/>
    <property type="project" value="UniProtKB-UniRule"/>
</dbReference>
<feature type="domain" description="Ribosome maturation factor RimM PRC barrel" evidence="7">
    <location>
        <begin position="127"/>
        <end position="186"/>
    </location>
</feature>
<protein>
    <recommendedName>
        <fullName evidence="5">Ribosome maturation factor RimM</fullName>
    </recommendedName>
</protein>
<dbReference type="Gene3D" id="2.40.30.60">
    <property type="entry name" value="RimM"/>
    <property type="match status" value="1"/>
</dbReference>
<evidence type="ECO:0000256" key="4">
    <source>
        <dbReference type="ARBA" id="ARBA00023186"/>
    </source>
</evidence>
<evidence type="ECO:0000259" key="7">
    <source>
        <dbReference type="Pfam" id="PF24986"/>
    </source>
</evidence>
<keyword evidence="2 5" id="KW-0690">Ribosome biogenesis</keyword>
<dbReference type="InterPro" id="IPR011961">
    <property type="entry name" value="RimM"/>
</dbReference>
<dbReference type="InterPro" id="IPR002676">
    <property type="entry name" value="RimM_N"/>
</dbReference>
<comment type="function">
    <text evidence="5">An accessory protein needed during the final step in the assembly of 30S ribosomal subunit, possibly for assembly of the head region. Essential for efficient processing of 16S rRNA. May be needed both before and after RbfA during the maturation of 16S rRNA. It has affinity for free ribosomal 30S subunits but not for 70S ribosomes.</text>
</comment>
<dbReference type="Proteomes" id="UP000649604">
    <property type="component" value="Unassembled WGS sequence"/>
</dbReference>
<dbReference type="GO" id="GO:0005840">
    <property type="term" value="C:ribosome"/>
    <property type="evidence" value="ECO:0007669"/>
    <property type="project" value="InterPro"/>
</dbReference>
<dbReference type="Gene3D" id="2.30.30.240">
    <property type="entry name" value="PRC-barrel domain"/>
    <property type="match status" value="1"/>
</dbReference>
<dbReference type="GO" id="GO:0006364">
    <property type="term" value="P:rRNA processing"/>
    <property type="evidence" value="ECO:0007669"/>
    <property type="project" value="UniProtKB-UniRule"/>
</dbReference>
<feature type="domain" description="RimM N-terminal" evidence="6">
    <location>
        <begin position="26"/>
        <end position="106"/>
    </location>
</feature>
<evidence type="ECO:0000256" key="2">
    <source>
        <dbReference type="ARBA" id="ARBA00022517"/>
    </source>
</evidence>
<dbReference type="EMBL" id="WJJP01000224">
    <property type="protein sequence ID" value="MBD3324364.1"/>
    <property type="molecule type" value="Genomic_DNA"/>
</dbReference>
<dbReference type="InterPro" id="IPR036976">
    <property type="entry name" value="RimM_N_sf"/>
</dbReference>
<dbReference type="HAMAP" id="MF_00014">
    <property type="entry name" value="Ribosome_mat_RimM"/>
    <property type="match status" value="1"/>
</dbReference>
<dbReference type="InterPro" id="IPR009000">
    <property type="entry name" value="Transl_B-barrel_sf"/>
</dbReference>
<keyword evidence="4 5" id="KW-0143">Chaperone</keyword>
<dbReference type="AlphaFoldDB" id="A0A9D5JUH8"/>
<evidence type="ECO:0000259" key="6">
    <source>
        <dbReference type="Pfam" id="PF01782"/>
    </source>
</evidence>
<dbReference type="PANTHER" id="PTHR33692">
    <property type="entry name" value="RIBOSOME MATURATION FACTOR RIMM"/>
    <property type="match status" value="1"/>
</dbReference>
<accession>A0A9D5JUH8</accession>
<comment type="subcellular location">
    <subcellularLocation>
        <location evidence="5">Cytoplasm</location>
    </subcellularLocation>
</comment>
<sequence length="189" mass="21760">MTLQGNNDRGFERIAVTSPHPSDLITIGKILKPCGLRGEVKVLSLTDVPDRFDHLETVYVTTPERRISVTIDRVRYYKGFVYVRFQDRQTVEEVQDFIGHRLQIDPTDSPELPEGVYYHYEILDAEVYTDTHQYVGTVVDILETGAHDVYVVRGNHHEYLIPSTPHIVTHIDREQRIITVHPPEGLLDL</sequence>
<reference evidence="8" key="1">
    <citation type="submission" date="2019-11" db="EMBL/GenBank/DDBJ databases">
        <title>Microbial mats filling the niche in hypersaline microbial mats.</title>
        <authorList>
            <person name="Wong H.L."/>
            <person name="Macleod F.I."/>
            <person name="White R.A. III"/>
            <person name="Burns B.P."/>
        </authorList>
    </citation>
    <scope>NUCLEOTIDE SEQUENCE</scope>
    <source>
        <strain evidence="8">Rbin_158</strain>
    </source>
</reference>
<dbReference type="NCBIfam" id="TIGR02273">
    <property type="entry name" value="16S_RimM"/>
    <property type="match status" value="1"/>
</dbReference>
<evidence type="ECO:0000313" key="8">
    <source>
        <dbReference type="EMBL" id="MBD3324364.1"/>
    </source>
</evidence>
<evidence type="ECO:0000256" key="3">
    <source>
        <dbReference type="ARBA" id="ARBA00022552"/>
    </source>
</evidence>
<dbReference type="InterPro" id="IPR011033">
    <property type="entry name" value="PRC_barrel-like_sf"/>
</dbReference>
<dbReference type="SUPFAM" id="SSF50346">
    <property type="entry name" value="PRC-barrel domain"/>
    <property type="match status" value="1"/>
</dbReference>
<dbReference type="InterPro" id="IPR056792">
    <property type="entry name" value="PRC_RimM"/>
</dbReference>
<comment type="domain">
    <text evidence="5">The PRC barrel domain binds ribosomal protein uS19.</text>
</comment>
<comment type="subunit">
    <text evidence="5">Binds ribosomal protein uS19.</text>
</comment>
<evidence type="ECO:0000256" key="1">
    <source>
        <dbReference type="ARBA" id="ARBA00022490"/>
    </source>
</evidence>
<evidence type="ECO:0000256" key="5">
    <source>
        <dbReference type="HAMAP-Rule" id="MF_00014"/>
    </source>
</evidence>
<dbReference type="GO" id="GO:0043022">
    <property type="term" value="F:ribosome binding"/>
    <property type="evidence" value="ECO:0007669"/>
    <property type="project" value="InterPro"/>
</dbReference>
<evidence type="ECO:0000313" key="9">
    <source>
        <dbReference type="Proteomes" id="UP000649604"/>
    </source>
</evidence>